<feature type="compositionally biased region" description="Low complexity" evidence="1">
    <location>
        <begin position="28"/>
        <end position="63"/>
    </location>
</feature>
<evidence type="ECO:0000313" key="3">
    <source>
        <dbReference type="Proteomes" id="UP000019486"/>
    </source>
</evidence>
<name>W9GYC3_9PROT</name>
<evidence type="ECO:0000313" key="2">
    <source>
        <dbReference type="EMBL" id="EWY38809.1"/>
    </source>
</evidence>
<sequence>MAAIELQKGVAAMVTISSFVSDHYAKPASATSGAAKTSNTSATSDTSSSSATTQAAASTSRSSGDASAIKLTFDDKKPRTADSLRDQVRTKLNDVLGGIYKDKDQRAAATEESLKSLSSQIDKAASSKDVKGVEIRIGSVSTSYGSASSVKAIGVEVGLVRNGKVAAGDTTVLDYQGKNTNLSTKEVASGLAKGAYSTTAELPTAATDAGTAALQKARTALSKVSQTSSALQAFRNGDTGPLDDLRAQLQGGKASSSSAQAAQQSDPTAALMSKDPKVRQQMLSQMMSSYSLFR</sequence>
<proteinExistence type="predicted"/>
<organism evidence="2 3">
    <name type="scientific">Skermanella stibiiresistens SB22</name>
    <dbReference type="NCBI Taxonomy" id="1385369"/>
    <lineage>
        <taxon>Bacteria</taxon>
        <taxon>Pseudomonadati</taxon>
        <taxon>Pseudomonadota</taxon>
        <taxon>Alphaproteobacteria</taxon>
        <taxon>Rhodospirillales</taxon>
        <taxon>Azospirillaceae</taxon>
        <taxon>Skermanella</taxon>
    </lineage>
</organism>
<protein>
    <submittedName>
        <fullName evidence="2">Uncharacterized protein</fullName>
    </submittedName>
</protein>
<feature type="region of interest" description="Disordered" evidence="1">
    <location>
        <begin position="250"/>
        <end position="277"/>
    </location>
</feature>
<evidence type="ECO:0000256" key="1">
    <source>
        <dbReference type="SAM" id="MobiDB-lite"/>
    </source>
</evidence>
<accession>W9GYC3</accession>
<comment type="caution">
    <text evidence="2">The sequence shown here is derived from an EMBL/GenBank/DDBJ whole genome shotgun (WGS) entry which is preliminary data.</text>
</comment>
<dbReference type="EMBL" id="AVFL01000016">
    <property type="protein sequence ID" value="EWY38809.1"/>
    <property type="molecule type" value="Genomic_DNA"/>
</dbReference>
<reference evidence="2 3" key="1">
    <citation type="submission" date="2013-08" db="EMBL/GenBank/DDBJ databases">
        <title>The genome sequence of Skermanella stibiiresistens.</title>
        <authorList>
            <person name="Zhu W."/>
            <person name="Wang G."/>
        </authorList>
    </citation>
    <scope>NUCLEOTIDE SEQUENCE [LARGE SCALE GENOMIC DNA]</scope>
    <source>
        <strain evidence="2 3">SB22</strain>
    </source>
</reference>
<dbReference type="STRING" id="1385369.N825_11130"/>
<gene>
    <name evidence="2" type="ORF">N825_11130</name>
</gene>
<feature type="region of interest" description="Disordered" evidence="1">
    <location>
        <begin position="27"/>
        <end position="71"/>
    </location>
</feature>
<dbReference type="AlphaFoldDB" id="W9GYC3"/>
<keyword evidence="3" id="KW-1185">Reference proteome</keyword>
<feature type="compositionally biased region" description="Low complexity" evidence="1">
    <location>
        <begin position="250"/>
        <end position="265"/>
    </location>
</feature>
<dbReference type="Proteomes" id="UP000019486">
    <property type="component" value="Unassembled WGS sequence"/>
</dbReference>